<sequence>MEYYHLLWNAHDAIYLARCVPNGKYGVAEILSTLVMARSATTAGKQNVATVELGLLRKRSVSSPGQNKHKRIKVSGQIFQYIIVLDFESTCWHDTKLIPQEIIEFPAVLMNTSNGKIESEFHYYVQPQEKPVLSDFCCELTGISQKQVDDGIPLHLCLKLFTQWLEKLYKEKNIQYFSAPEQNFNLCTFVTWSDWDLNLCLKNECRRKQLRKPPELNQWVDLRATYKKFYDRKPDGLNGALKDLGIVFQGREHSGVDDARNTACLAWRMIQDGCVLKITKILPGVPKHVSLAKTPIIKEMPKSRNGAQASRLDNGNLGKHKVSGTPVPTQGPNQGEKTNTSNKNPHPRPRGSIVPLDKVKQFHRDAVRQHKFPQCISIDRIERSCEVDDRTVGTVARKQNCEGFGRYIEQTDSPIVGAHLLVTFLKEWQQNSVSPVIRNSLCGPHCIEDPVKPRSEDVGQGLVDFRRDPSSLGALLLCS</sequence>
<dbReference type="InterPro" id="IPR047201">
    <property type="entry name" value="ERI-1_3'hExo-like"/>
</dbReference>
<dbReference type="EC" id="3.1.-.-" evidence="6"/>
<comment type="caution">
    <text evidence="6">The sequence shown here is derived from an EMBL/GenBank/DDBJ whole genome shotgun (WGS) entry which is preliminary data.</text>
</comment>
<feature type="compositionally biased region" description="Polar residues" evidence="4">
    <location>
        <begin position="326"/>
        <end position="344"/>
    </location>
</feature>
<dbReference type="Proteomes" id="UP000597762">
    <property type="component" value="Unassembled WGS sequence"/>
</dbReference>
<keyword evidence="1" id="KW-0540">Nuclease</keyword>
<reference evidence="6" key="1">
    <citation type="submission" date="2021-01" db="EMBL/GenBank/DDBJ databases">
        <authorList>
            <person name="Li R."/>
            <person name="Bekaert M."/>
        </authorList>
    </citation>
    <scope>NUCLEOTIDE SEQUENCE</scope>
    <source>
        <strain evidence="6">Farmed</strain>
    </source>
</reference>
<keyword evidence="2 6" id="KW-0378">Hydrolase</keyword>
<evidence type="ECO:0000256" key="2">
    <source>
        <dbReference type="ARBA" id="ARBA00022801"/>
    </source>
</evidence>
<evidence type="ECO:0000256" key="4">
    <source>
        <dbReference type="SAM" id="MobiDB-lite"/>
    </source>
</evidence>
<dbReference type="GO" id="GO:0003676">
    <property type="term" value="F:nucleic acid binding"/>
    <property type="evidence" value="ECO:0007669"/>
    <property type="project" value="InterPro"/>
</dbReference>
<feature type="domain" description="Exonuclease" evidence="5">
    <location>
        <begin position="81"/>
        <end position="275"/>
    </location>
</feature>
<evidence type="ECO:0000259" key="5">
    <source>
        <dbReference type="SMART" id="SM00479"/>
    </source>
</evidence>
<organism evidence="6 7">
    <name type="scientific">Acanthosepion pharaonis</name>
    <name type="common">Pharaoh cuttlefish</name>
    <name type="synonym">Sepia pharaonis</name>
    <dbReference type="NCBI Taxonomy" id="158019"/>
    <lineage>
        <taxon>Eukaryota</taxon>
        <taxon>Metazoa</taxon>
        <taxon>Spiralia</taxon>
        <taxon>Lophotrochozoa</taxon>
        <taxon>Mollusca</taxon>
        <taxon>Cephalopoda</taxon>
        <taxon>Coleoidea</taxon>
        <taxon>Decapodiformes</taxon>
        <taxon>Sepiida</taxon>
        <taxon>Sepiina</taxon>
        <taxon>Sepiidae</taxon>
        <taxon>Acanthosepion</taxon>
    </lineage>
</organism>
<feature type="region of interest" description="Disordered" evidence="4">
    <location>
        <begin position="296"/>
        <end position="356"/>
    </location>
</feature>
<dbReference type="OrthoDB" id="448399at2759"/>
<dbReference type="InterPro" id="IPR051274">
    <property type="entry name" value="3-5_Exoribonuclease"/>
</dbReference>
<dbReference type="AlphaFoldDB" id="A0A812E8X0"/>
<dbReference type="Pfam" id="PF00929">
    <property type="entry name" value="RNase_T"/>
    <property type="match status" value="1"/>
</dbReference>
<dbReference type="CDD" id="cd06133">
    <property type="entry name" value="ERI-1_3'hExo_like"/>
    <property type="match status" value="1"/>
</dbReference>
<dbReference type="InterPro" id="IPR012337">
    <property type="entry name" value="RNaseH-like_sf"/>
</dbReference>
<dbReference type="EMBL" id="CAHIKZ030005137">
    <property type="protein sequence ID" value="CAE1319983.1"/>
    <property type="molecule type" value="Genomic_DNA"/>
</dbReference>
<keyword evidence="3" id="KW-0269">Exonuclease</keyword>
<keyword evidence="7" id="KW-1185">Reference proteome</keyword>
<evidence type="ECO:0000313" key="6">
    <source>
        <dbReference type="EMBL" id="CAE1319983.1"/>
    </source>
</evidence>
<protein>
    <submittedName>
        <fullName evidence="6">ERI2</fullName>
        <ecNumber evidence="6">3.1.-.-</ecNumber>
    </submittedName>
</protein>
<evidence type="ECO:0000256" key="1">
    <source>
        <dbReference type="ARBA" id="ARBA00022722"/>
    </source>
</evidence>
<dbReference type="PANTHER" id="PTHR23044">
    <property type="entry name" value="3'-5' EXONUCLEASE ERI1-RELATED"/>
    <property type="match status" value="1"/>
</dbReference>
<dbReference type="InterPro" id="IPR036397">
    <property type="entry name" value="RNaseH_sf"/>
</dbReference>
<dbReference type="SMART" id="SM00479">
    <property type="entry name" value="EXOIII"/>
    <property type="match status" value="1"/>
</dbReference>
<evidence type="ECO:0000313" key="7">
    <source>
        <dbReference type="Proteomes" id="UP000597762"/>
    </source>
</evidence>
<dbReference type="PANTHER" id="PTHR23044:SF61">
    <property type="entry name" value="3'-5' EXORIBONUCLEASE 1-RELATED"/>
    <property type="match status" value="1"/>
</dbReference>
<proteinExistence type="predicted"/>
<name>A0A812E8X0_ACAPH</name>
<evidence type="ECO:0000256" key="3">
    <source>
        <dbReference type="ARBA" id="ARBA00022839"/>
    </source>
</evidence>
<dbReference type="SUPFAM" id="SSF53098">
    <property type="entry name" value="Ribonuclease H-like"/>
    <property type="match status" value="1"/>
</dbReference>
<accession>A0A812E8X0</accession>
<dbReference type="Gene3D" id="3.30.420.10">
    <property type="entry name" value="Ribonuclease H-like superfamily/Ribonuclease H"/>
    <property type="match status" value="1"/>
</dbReference>
<dbReference type="GO" id="GO:0000175">
    <property type="term" value="F:3'-5'-RNA exonuclease activity"/>
    <property type="evidence" value="ECO:0007669"/>
    <property type="project" value="InterPro"/>
</dbReference>
<dbReference type="InterPro" id="IPR013520">
    <property type="entry name" value="Ribonucl_H"/>
</dbReference>
<gene>
    <name evidence="6" type="ORF">SPHA_70263</name>
</gene>